<dbReference type="Proteomes" id="UP000078148">
    <property type="component" value="Plasmid unnamed1"/>
</dbReference>
<dbReference type="SUPFAM" id="SSF90257">
    <property type="entry name" value="Myosin rod fragments"/>
    <property type="match status" value="1"/>
</dbReference>
<gene>
    <name evidence="3" type="ORF">AR543_p0176</name>
</gene>
<dbReference type="EMBL" id="CP021170">
    <property type="protein sequence ID" value="ARR10784.1"/>
    <property type="molecule type" value="Genomic_DNA"/>
</dbReference>
<evidence type="ECO:0000313" key="3">
    <source>
        <dbReference type="EMBL" id="ARR10784.1"/>
    </source>
</evidence>
<keyword evidence="3" id="KW-0614">Plasmid</keyword>
<feature type="coiled-coil region" evidence="1">
    <location>
        <begin position="1"/>
        <end position="70"/>
    </location>
</feature>
<feature type="region of interest" description="Disordered" evidence="2">
    <location>
        <begin position="100"/>
        <end position="123"/>
    </location>
</feature>
<keyword evidence="4" id="KW-1185">Reference proteome</keyword>
<evidence type="ECO:0000256" key="1">
    <source>
        <dbReference type="SAM" id="Coils"/>
    </source>
</evidence>
<feature type="compositionally biased region" description="Polar residues" evidence="2">
    <location>
        <begin position="112"/>
        <end position="123"/>
    </location>
</feature>
<organism evidence="3 4">
    <name type="scientific">Paenibacillus bovis</name>
    <dbReference type="NCBI Taxonomy" id="1616788"/>
    <lineage>
        <taxon>Bacteria</taxon>
        <taxon>Bacillati</taxon>
        <taxon>Bacillota</taxon>
        <taxon>Bacilli</taxon>
        <taxon>Bacillales</taxon>
        <taxon>Paenibacillaceae</taxon>
        <taxon>Paenibacillus</taxon>
    </lineage>
</organism>
<dbReference type="KEGG" id="pbv:AR543_p0176"/>
<dbReference type="AlphaFoldDB" id="A0A1X9T4H5"/>
<protein>
    <submittedName>
        <fullName evidence="3">Uncharacterized protein</fullName>
    </submittedName>
</protein>
<dbReference type="RefSeq" id="WP_087071477.1">
    <property type="nucleotide sequence ID" value="NZ_CP021170.1"/>
</dbReference>
<proteinExistence type="predicted"/>
<reference evidence="3 4" key="1">
    <citation type="journal article" date="2016" name="Int. J. Syst. Evol. Microbiol.">
        <title>Paenibacillus damxungensis sp. nov., isolated from raw yak (Bos grunniens) milk.</title>
        <authorList>
            <person name="Wu Z."/>
            <person name="Gao C."/>
            <person name="Han J."/>
            <person name="Liu Z."/>
        </authorList>
    </citation>
    <scope>NUCLEOTIDE SEQUENCE [LARGE SCALE GENOMIC DNA]</scope>
    <source>
        <strain evidence="3 4">BD3526</strain>
        <plasmid evidence="3 4">unnamed1</plasmid>
    </source>
</reference>
<name>A0A1X9T4H5_9BACL</name>
<dbReference type="OrthoDB" id="9934758at2"/>
<feature type="compositionally biased region" description="Low complexity" evidence="2">
    <location>
        <begin position="100"/>
        <end position="111"/>
    </location>
</feature>
<accession>A0A1X9T4H5</accession>
<sequence>MRNVEEQLQKLQQKYHQLQSDYANLMEEKTWMEERYDRLCQNEEHTKRQMLNVMNENASLRAEVRGLREQLEKQWPARRQREAETELIRAAKAIVALAEEASSSSLKRSAAPVQQLSLQLSSE</sequence>
<evidence type="ECO:0000313" key="4">
    <source>
        <dbReference type="Proteomes" id="UP000078148"/>
    </source>
</evidence>
<geneLocation type="plasmid" evidence="3 4">
    <name>unnamed1</name>
</geneLocation>
<keyword evidence="1" id="KW-0175">Coiled coil</keyword>
<evidence type="ECO:0000256" key="2">
    <source>
        <dbReference type="SAM" id="MobiDB-lite"/>
    </source>
</evidence>